<feature type="chain" id="PRO_5008588357" evidence="1">
    <location>
        <begin position="18"/>
        <end position="122"/>
    </location>
</feature>
<name>A0A1B6MP46_9HEMI</name>
<evidence type="ECO:0000313" key="3">
    <source>
        <dbReference type="EMBL" id="JAT37728.1"/>
    </source>
</evidence>
<evidence type="ECO:0000313" key="2">
    <source>
        <dbReference type="EMBL" id="JAT32131.1"/>
    </source>
</evidence>
<sequence>MMYFAILVMVLAVGVSAQFFPQQELSFAIQPPPLQQPLVAQQYSQQSYAHRAVVANAEREAQLPAHLLNPFYKNQRIAGALAKESWFTPGENLVVDREAEKIPRQRIYSVLKNAGLVNRRRR</sequence>
<accession>A0A1B6MP46</accession>
<proteinExistence type="predicted"/>
<evidence type="ECO:0000256" key="1">
    <source>
        <dbReference type="SAM" id="SignalP"/>
    </source>
</evidence>
<dbReference type="EMBL" id="GEBQ01007846">
    <property type="protein sequence ID" value="JAT32131.1"/>
    <property type="molecule type" value="Transcribed_RNA"/>
</dbReference>
<gene>
    <name evidence="3" type="ORF">g.18277</name>
    <name evidence="2" type="ORF">g.18278</name>
</gene>
<dbReference type="EMBL" id="GEBQ01002249">
    <property type="protein sequence ID" value="JAT37728.1"/>
    <property type="molecule type" value="Transcribed_RNA"/>
</dbReference>
<feature type="signal peptide" evidence="1">
    <location>
        <begin position="1"/>
        <end position="17"/>
    </location>
</feature>
<dbReference type="AlphaFoldDB" id="A0A1B6MP46"/>
<protein>
    <submittedName>
        <fullName evidence="3">Uncharacterized protein</fullName>
    </submittedName>
</protein>
<organism evidence="3">
    <name type="scientific">Graphocephala atropunctata</name>
    <dbReference type="NCBI Taxonomy" id="36148"/>
    <lineage>
        <taxon>Eukaryota</taxon>
        <taxon>Metazoa</taxon>
        <taxon>Ecdysozoa</taxon>
        <taxon>Arthropoda</taxon>
        <taxon>Hexapoda</taxon>
        <taxon>Insecta</taxon>
        <taxon>Pterygota</taxon>
        <taxon>Neoptera</taxon>
        <taxon>Paraneoptera</taxon>
        <taxon>Hemiptera</taxon>
        <taxon>Auchenorrhyncha</taxon>
        <taxon>Membracoidea</taxon>
        <taxon>Cicadellidae</taxon>
        <taxon>Cicadellinae</taxon>
        <taxon>Cicadellini</taxon>
        <taxon>Graphocephala</taxon>
    </lineage>
</organism>
<keyword evidence="1" id="KW-0732">Signal</keyword>
<reference evidence="3" key="1">
    <citation type="submission" date="2015-11" db="EMBL/GenBank/DDBJ databases">
        <title>De novo transcriptome assembly of four potential Pierce s Disease insect vectors from Arizona vineyards.</title>
        <authorList>
            <person name="Tassone E.E."/>
        </authorList>
    </citation>
    <scope>NUCLEOTIDE SEQUENCE</scope>
</reference>